<evidence type="ECO:0000313" key="1">
    <source>
        <dbReference type="EMBL" id="KNZ53499.1"/>
    </source>
</evidence>
<keyword evidence="2" id="KW-1185">Reference proteome</keyword>
<reference evidence="1 2" key="1">
    <citation type="submission" date="2015-08" db="EMBL/GenBank/DDBJ databases">
        <title>Next Generation Sequencing and Analysis of the Genome of Puccinia sorghi L Schw, the Causal Agent of Maize Common Rust.</title>
        <authorList>
            <person name="Rochi L."/>
            <person name="Burguener G."/>
            <person name="Darino M."/>
            <person name="Turjanski A."/>
            <person name="Kreff E."/>
            <person name="Dieguez M.J."/>
            <person name="Sacco F."/>
        </authorList>
    </citation>
    <scope>NUCLEOTIDE SEQUENCE [LARGE SCALE GENOMIC DNA]</scope>
    <source>
        <strain evidence="1 2">RO10H11247</strain>
    </source>
</reference>
<gene>
    <name evidence="1" type="ORF">VP01_3222g1</name>
</gene>
<dbReference type="EMBL" id="LAVV01008194">
    <property type="protein sequence ID" value="KNZ53499.1"/>
    <property type="molecule type" value="Genomic_DNA"/>
</dbReference>
<name>A0A0L6UYC5_9BASI</name>
<proteinExistence type="predicted"/>
<dbReference type="Proteomes" id="UP000037035">
    <property type="component" value="Unassembled WGS sequence"/>
</dbReference>
<accession>A0A0L6UYC5</accession>
<protein>
    <submittedName>
        <fullName evidence="1">Uncharacterized protein</fullName>
    </submittedName>
</protein>
<organism evidence="1 2">
    <name type="scientific">Puccinia sorghi</name>
    <dbReference type="NCBI Taxonomy" id="27349"/>
    <lineage>
        <taxon>Eukaryota</taxon>
        <taxon>Fungi</taxon>
        <taxon>Dikarya</taxon>
        <taxon>Basidiomycota</taxon>
        <taxon>Pucciniomycotina</taxon>
        <taxon>Pucciniomycetes</taxon>
        <taxon>Pucciniales</taxon>
        <taxon>Pucciniaceae</taxon>
        <taxon>Puccinia</taxon>
    </lineage>
</organism>
<evidence type="ECO:0000313" key="2">
    <source>
        <dbReference type="Proteomes" id="UP000037035"/>
    </source>
</evidence>
<dbReference type="VEuPathDB" id="FungiDB:VP01_3222g1"/>
<sequence>MKCMHFTEAPEIGKKGNKKNTHFNSINSNGLIIIAEIWGFNQKLLYLYSTVQEKWGLLACRRSHGYLATDVWMFLCISNLINIASLISRMDFMSGEYKISQLCKQIHVSGALNEIRILDLSPIFKQDISGTVKGNQAIGAETWQYKLHRPNMQLFFMEAYLVISLSPQEPYGICSVAPCYIRCVLLLRISNLEILIHFCGIWLAPHCVGWVHLFYNPFWMKCRHPELKLHENMAWSPRAHVAKYSGNQQPIRRLQSSKHICLQIKTLASTVTCLNFLRCEQTLFLMNVLATWPSGLRRRLKEFACSGTGVFGGLRAWVRIPLSSYFFSIYAVTSGRFDAGLMSSCVIIDLTLLWATVQPSNGGGGFTINTLFAMIKRKKGNTVIEMILPHGQSGDFSSFAKAQLINEWVFWFSFKQREAGEVARLVNIGLDCYA</sequence>
<comment type="caution">
    <text evidence="1">The sequence shown here is derived from an EMBL/GenBank/DDBJ whole genome shotgun (WGS) entry which is preliminary data.</text>
</comment>
<dbReference type="AlphaFoldDB" id="A0A0L6UYC5"/>